<dbReference type="EMBL" id="HBHW01016494">
    <property type="protein sequence ID" value="CAE0044812.1"/>
    <property type="molecule type" value="Transcribed_RNA"/>
</dbReference>
<dbReference type="EMBL" id="HBHW01016495">
    <property type="protein sequence ID" value="CAE0044813.1"/>
    <property type="molecule type" value="Transcribed_RNA"/>
</dbReference>
<dbReference type="InterPro" id="IPR036047">
    <property type="entry name" value="F-box-like_dom_sf"/>
</dbReference>
<dbReference type="InterPro" id="IPR001810">
    <property type="entry name" value="F-box_dom"/>
</dbReference>
<dbReference type="SUPFAM" id="SSF81383">
    <property type="entry name" value="F-box domain"/>
    <property type="match status" value="1"/>
</dbReference>
<protein>
    <recommendedName>
        <fullName evidence="3">F-box domain-containing protein</fullName>
    </recommendedName>
</protein>
<dbReference type="PROSITE" id="PS50181">
    <property type="entry name" value="FBOX"/>
    <property type="match status" value="1"/>
</dbReference>
<dbReference type="EMBL" id="HBHW01016482">
    <property type="protein sequence ID" value="CAE0044800.1"/>
    <property type="molecule type" value="Transcribed_RNA"/>
</dbReference>
<gene>
    <name evidence="4" type="ORF">RMAR00112_LOCUS12775</name>
    <name evidence="5" type="ORF">RMAR00112_LOCUS12777</name>
    <name evidence="6" type="ORF">RMAR00112_LOCUS12782</name>
    <name evidence="7" type="ORF">RMAR00112_LOCUS12787</name>
    <name evidence="8" type="ORF">RMAR00112_LOCUS12788</name>
    <name evidence="9" type="ORF">RMAR00112_LOCUS12789</name>
    <name evidence="10" type="ORF">RMAR00112_LOCUS12799</name>
</gene>
<evidence type="ECO:0000313" key="5">
    <source>
        <dbReference type="EMBL" id="CAE0044802.1"/>
    </source>
</evidence>
<evidence type="ECO:0000259" key="3">
    <source>
        <dbReference type="PROSITE" id="PS50181"/>
    </source>
</evidence>
<evidence type="ECO:0000313" key="9">
    <source>
        <dbReference type="EMBL" id="CAE0044814.1"/>
    </source>
</evidence>
<dbReference type="PANTHER" id="PTHR10706:SF130">
    <property type="entry name" value="F-BOX ONLY PROTEIN 31"/>
    <property type="match status" value="1"/>
</dbReference>
<name>A0A7S2ZN97_9RHOD</name>
<evidence type="ECO:0000313" key="4">
    <source>
        <dbReference type="EMBL" id="CAE0044800.1"/>
    </source>
</evidence>
<proteinExistence type="predicted"/>
<feature type="domain" description="F-box" evidence="3">
    <location>
        <begin position="1"/>
        <end position="47"/>
    </location>
</feature>
<evidence type="ECO:0000256" key="1">
    <source>
        <dbReference type="ARBA" id="ARBA00004906"/>
    </source>
</evidence>
<organism evidence="9">
    <name type="scientific">Rhodosorus marinus</name>
    <dbReference type="NCBI Taxonomy" id="101924"/>
    <lineage>
        <taxon>Eukaryota</taxon>
        <taxon>Rhodophyta</taxon>
        <taxon>Stylonematophyceae</taxon>
        <taxon>Stylonematales</taxon>
        <taxon>Stylonemataceae</taxon>
        <taxon>Rhodosorus</taxon>
    </lineage>
</organism>
<evidence type="ECO:0000313" key="7">
    <source>
        <dbReference type="EMBL" id="CAE0044812.1"/>
    </source>
</evidence>
<dbReference type="EMBL" id="HBHW01016484">
    <property type="protein sequence ID" value="CAE0044802.1"/>
    <property type="molecule type" value="Transcribed_RNA"/>
</dbReference>
<dbReference type="Pfam" id="PF12014">
    <property type="entry name" value="Cyclin_D1_bind"/>
    <property type="match status" value="1"/>
</dbReference>
<sequence length="390" mass="44454">MSILDLNDRLLVQILSKLSFENILQASRCCKRLWGLVWESEELWYYVLKDLLEEEVVIRQTLGLVGSYRLLAKFLVIYSSLEGEWAGDIQPRGQLLRVEYEDGVLVGKIYGLSVGPRVGEHRLINRLLFKLVPENYNNELKVTCKWFRLDSAVGQGSRELPDDDAEDSIADIRMDEFTLIRSTEEDPGEVLTNPRDVYLRYISRGELPPERLPRRTTYRRLKYKTQQQQSEHPADAEHNDKLLEGIYWALYGLHGPEIIVVTYNDKGKIEGRKITGDINVPCGKVSFSIDANPVASHLLPPEVLAVRQASVQAAGDEITHVHPGTGTVAEEHFGHPRSIMAEMLRFRNEKFAIVWLELGTPILFRPLKLPEYREVGRKFLASMASGPPFS</sequence>
<evidence type="ECO:0000256" key="2">
    <source>
        <dbReference type="ARBA" id="ARBA00022786"/>
    </source>
</evidence>
<comment type="pathway">
    <text evidence="1">Protein modification; protein ubiquitination.</text>
</comment>
<dbReference type="InterPro" id="IPR045048">
    <property type="entry name" value="FBXO31/39"/>
</dbReference>
<dbReference type="AlphaFoldDB" id="A0A7S2ZN97"/>
<dbReference type="EMBL" id="HBHW01016489">
    <property type="protein sequence ID" value="CAE0044807.1"/>
    <property type="molecule type" value="Transcribed_RNA"/>
</dbReference>
<dbReference type="EMBL" id="HBHW01016506">
    <property type="protein sequence ID" value="CAE0044824.1"/>
    <property type="molecule type" value="Transcribed_RNA"/>
</dbReference>
<reference evidence="9" key="1">
    <citation type="submission" date="2021-01" db="EMBL/GenBank/DDBJ databases">
        <authorList>
            <person name="Corre E."/>
            <person name="Pelletier E."/>
            <person name="Niang G."/>
            <person name="Scheremetjew M."/>
            <person name="Finn R."/>
            <person name="Kale V."/>
            <person name="Holt S."/>
            <person name="Cochrane G."/>
            <person name="Meng A."/>
            <person name="Brown T."/>
            <person name="Cohen L."/>
        </authorList>
    </citation>
    <scope>NUCLEOTIDE SEQUENCE</scope>
    <source>
        <strain evidence="9">CCMP 769</strain>
    </source>
</reference>
<dbReference type="PANTHER" id="PTHR10706">
    <property type="entry name" value="F-BOX FAMILY PROTEIN"/>
    <property type="match status" value="1"/>
</dbReference>
<evidence type="ECO:0000313" key="10">
    <source>
        <dbReference type="EMBL" id="CAE0044824.1"/>
    </source>
</evidence>
<dbReference type="EMBL" id="HBHW01016496">
    <property type="protein sequence ID" value="CAE0044814.1"/>
    <property type="molecule type" value="Transcribed_RNA"/>
</dbReference>
<evidence type="ECO:0000313" key="8">
    <source>
        <dbReference type="EMBL" id="CAE0044813.1"/>
    </source>
</evidence>
<evidence type="ECO:0000313" key="6">
    <source>
        <dbReference type="EMBL" id="CAE0044807.1"/>
    </source>
</evidence>
<dbReference type="UniPathway" id="UPA00143"/>
<dbReference type="Pfam" id="PF00646">
    <property type="entry name" value="F-box"/>
    <property type="match status" value="1"/>
</dbReference>
<keyword evidence="2" id="KW-0833">Ubl conjugation pathway</keyword>
<dbReference type="GO" id="GO:0016567">
    <property type="term" value="P:protein ubiquitination"/>
    <property type="evidence" value="ECO:0007669"/>
    <property type="project" value="UniProtKB-UniPathway"/>
</dbReference>
<accession>A0A7S2ZN97</accession>